<organism evidence="2 3">
    <name type="scientific">Perkinsus olseni</name>
    <name type="common">Perkinsus atlanticus</name>
    <dbReference type="NCBI Taxonomy" id="32597"/>
    <lineage>
        <taxon>Eukaryota</taxon>
        <taxon>Sar</taxon>
        <taxon>Alveolata</taxon>
        <taxon>Perkinsozoa</taxon>
        <taxon>Perkinsea</taxon>
        <taxon>Perkinsida</taxon>
        <taxon>Perkinsidae</taxon>
        <taxon>Perkinsus</taxon>
    </lineage>
</organism>
<dbReference type="AlphaFoldDB" id="A0A7J6NBA0"/>
<reference evidence="2 3" key="1">
    <citation type="submission" date="2020-04" db="EMBL/GenBank/DDBJ databases">
        <title>Perkinsus olseni comparative genomics.</title>
        <authorList>
            <person name="Bogema D.R."/>
        </authorList>
    </citation>
    <scope>NUCLEOTIDE SEQUENCE [LARGE SCALE GENOMIC DNA]</scope>
    <source>
        <strain evidence="2 3">ATCC PRA-207</strain>
    </source>
</reference>
<feature type="compositionally biased region" description="Basic and acidic residues" evidence="1">
    <location>
        <begin position="147"/>
        <end position="161"/>
    </location>
</feature>
<dbReference type="Proteomes" id="UP000553632">
    <property type="component" value="Unassembled WGS sequence"/>
</dbReference>
<comment type="caution">
    <text evidence="2">The sequence shown here is derived from an EMBL/GenBank/DDBJ whole genome shotgun (WGS) entry which is preliminary data.</text>
</comment>
<protein>
    <submittedName>
        <fullName evidence="2">Uncharacterized protein</fullName>
    </submittedName>
</protein>
<keyword evidence="3" id="KW-1185">Reference proteome</keyword>
<dbReference type="EMBL" id="JABANO010041004">
    <property type="protein sequence ID" value="KAF4681034.1"/>
    <property type="molecule type" value="Genomic_DNA"/>
</dbReference>
<name>A0A7J6NBA0_PEROL</name>
<proteinExistence type="predicted"/>
<feature type="region of interest" description="Disordered" evidence="1">
    <location>
        <begin position="147"/>
        <end position="202"/>
    </location>
</feature>
<evidence type="ECO:0000313" key="2">
    <source>
        <dbReference type="EMBL" id="KAF4681034.1"/>
    </source>
</evidence>
<evidence type="ECO:0000313" key="3">
    <source>
        <dbReference type="Proteomes" id="UP000553632"/>
    </source>
</evidence>
<feature type="non-terminal residue" evidence="2">
    <location>
        <position position="1"/>
    </location>
</feature>
<evidence type="ECO:0000256" key="1">
    <source>
        <dbReference type="SAM" id="MobiDB-lite"/>
    </source>
</evidence>
<sequence length="229" mass="25363">MVDEKEREAEPNSEACVPSSEILPDGDYVAFYKATRIDVGITKSEETGGRMVRLELKNSKKLKREYTGEASMVGGGCLQLGLVDNWSLGFFSLKLFLEQNNFSPDSVRLCPMPEAFWSLVLSPLHRNDDKTAKSYFPDSVMISAAKEDVTERPHGSMENKPRNPSKAIRPLNFNWLDSARSRDSPPSSHDFPRPKPASRGTLDGFAILEATGAAKLPEDVINVSLASRQ</sequence>
<accession>A0A7J6NBA0</accession>
<gene>
    <name evidence="2" type="ORF">FOZ63_006113</name>
</gene>